<evidence type="ECO:0000313" key="3">
    <source>
        <dbReference type="Proteomes" id="UP001139347"/>
    </source>
</evidence>
<reference evidence="2" key="1">
    <citation type="submission" date="2022-04" db="EMBL/GenBank/DDBJ databases">
        <title>Paenibacillus mangrovi sp. nov., a novel endophytic bacterium isolated from bark of Kandelia candel.</title>
        <authorList>
            <person name="Tuo L."/>
        </authorList>
    </citation>
    <scope>NUCLEOTIDE SEQUENCE</scope>
    <source>
        <strain evidence="2">KQZ6P-2</strain>
    </source>
</reference>
<protein>
    <submittedName>
        <fullName evidence="2">DUF4180 domain-containing protein</fullName>
    </submittedName>
</protein>
<evidence type="ECO:0000313" key="2">
    <source>
        <dbReference type="EMBL" id="MCJ8011017.1"/>
    </source>
</evidence>
<dbReference type="RefSeq" id="WP_244721013.1">
    <property type="nucleotide sequence ID" value="NZ_JALIRP010000002.1"/>
</dbReference>
<organism evidence="2 3">
    <name type="scientific">Paenibacillus mangrovi</name>
    <dbReference type="NCBI Taxonomy" id="2931978"/>
    <lineage>
        <taxon>Bacteria</taxon>
        <taxon>Bacillati</taxon>
        <taxon>Bacillota</taxon>
        <taxon>Bacilli</taxon>
        <taxon>Bacillales</taxon>
        <taxon>Paenibacillaceae</taxon>
        <taxon>Paenibacillus</taxon>
    </lineage>
</organism>
<keyword evidence="3" id="KW-1185">Reference proteome</keyword>
<sequence length="122" mass="14115">MNIHIDQRENSKVAVISSEEIIIQNLNDALDLMANVRYNGYDKMLLRKEQITEDFFELKTRLAGEILQKYTNYEMRIAIVGDFSGYNSKSLNDFIYECNQGSRVFFKSTEAGALDALHRIHT</sequence>
<dbReference type="InterPro" id="IPR025438">
    <property type="entry name" value="DUF4180"/>
</dbReference>
<dbReference type="AlphaFoldDB" id="A0A9X1WKJ7"/>
<proteinExistence type="predicted"/>
<name>A0A9X1WKJ7_9BACL</name>
<dbReference type="EMBL" id="JALIRP010000002">
    <property type="protein sequence ID" value="MCJ8011017.1"/>
    <property type="molecule type" value="Genomic_DNA"/>
</dbReference>
<feature type="domain" description="DUF4180" evidence="1">
    <location>
        <begin position="9"/>
        <end position="116"/>
    </location>
</feature>
<gene>
    <name evidence="2" type="ORF">MUG84_04575</name>
</gene>
<accession>A0A9X1WKJ7</accession>
<comment type="caution">
    <text evidence="2">The sequence shown here is derived from an EMBL/GenBank/DDBJ whole genome shotgun (WGS) entry which is preliminary data.</text>
</comment>
<dbReference type="Pfam" id="PF13788">
    <property type="entry name" value="DUF4180"/>
    <property type="match status" value="1"/>
</dbReference>
<dbReference type="Proteomes" id="UP001139347">
    <property type="component" value="Unassembled WGS sequence"/>
</dbReference>
<evidence type="ECO:0000259" key="1">
    <source>
        <dbReference type="Pfam" id="PF13788"/>
    </source>
</evidence>